<protein>
    <recommendedName>
        <fullName evidence="3">Cell division protein ZapB</fullName>
    </recommendedName>
</protein>
<comment type="caution">
    <text evidence="2">The sequence shown here is derived from an EMBL/GenBank/DDBJ whole genome shotgun (WGS) entry which is preliminary data.</text>
</comment>
<reference evidence="2" key="1">
    <citation type="submission" date="2016-10" db="EMBL/GenBank/DDBJ databases">
        <title>Sequence of Gallionella enrichment culture.</title>
        <authorList>
            <person name="Poehlein A."/>
            <person name="Muehling M."/>
            <person name="Daniel R."/>
        </authorList>
    </citation>
    <scope>NUCLEOTIDE SEQUENCE</scope>
</reference>
<proteinExistence type="predicted"/>
<keyword evidence="1" id="KW-0175">Coiled coil</keyword>
<organism evidence="2">
    <name type="scientific">mine drainage metagenome</name>
    <dbReference type="NCBI Taxonomy" id="410659"/>
    <lineage>
        <taxon>unclassified sequences</taxon>
        <taxon>metagenomes</taxon>
        <taxon>ecological metagenomes</taxon>
    </lineage>
</organism>
<name>A0A1J5QYZ7_9ZZZZ</name>
<evidence type="ECO:0000313" key="2">
    <source>
        <dbReference type="EMBL" id="OIQ88482.1"/>
    </source>
</evidence>
<dbReference type="EMBL" id="MLJW01000370">
    <property type="protein sequence ID" value="OIQ88482.1"/>
    <property type="molecule type" value="Genomic_DNA"/>
</dbReference>
<evidence type="ECO:0000256" key="1">
    <source>
        <dbReference type="SAM" id="Coils"/>
    </source>
</evidence>
<gene>
    <name evidence="2" type="ORF">GALL_296160</name>
</gene>
<feature type="coiled-coil region" evidence="1">
    <location>
        <begin position="29"/>
        <end position="63"/>
    </location>
</feature>
<sequence length="76" mass="8476">MQGFSNYSGAMDADLKTLEVKVSQLLGLCQRMRTENFELRQALAQAQDESRQLKENMALASERLEALIEGLPEGMA</sequence>
<dbReference type="AlphaFoldDB" id="A0A1J5QYZ7"/>
<accession>A0A1J5QYZ7</accession>
<evidence type="ECO:0008006" key="3">
    <source>
        <dbReference type="Google" id="ProtNLM"/>
    </source>
</evidence>